<evidence type="ECO:0000256" key="1">
    <source>
        <dbReference type="ARBA" id="ARBA00007435"/>
    </source>
</evidence>
<sequence length="80" mass="9820">MNDEVKIYYCYILSNKNRGVLYIGYTENLKVRLEKHKKGTGAVFTKMYNVHDLVYYEKFDIKKQAKQREKQLKNWHKDWK</sequence>
<dbReference type="HOGENOM" id="CLU_135650_3_2_10"/>
<reference evidence="3 4" key="1">
    <citation type="journal article" date="2010" name="J. Bacteriol.">
        <title>The complete genome sequence of Croceibacter atlanticus HTCC2559T.</title>
        <authorList>
            <person name="Oh H.M."/>
            <person name="Kang I."/>
            <person name="Ferriera S."/>
            <person name="Giovannoni S.J."/>
            <person name="Cho J.C."/>
        </authorList>
    </citation>
    <scope>NUCLEOTIDE SEQUENCE [LARGE SCALE GENOMIC DNA]</scope>
    <source>
        <strain evidence="4">ATCC BAA-628 / HTCC2559 / KCTC 12090</strain>
    </source>
</reference>
<protein>
    <recommendedName>
        <fullName evidence="2">GIY-YIG domain-containing protein</fullName>
    </recommendedName>
</protein>
<dbReference type="KEGG" id="cat:CA2559_09001"/>
<feature type="domain" description="GIY-YIG" evidence="2">
    <location>
        <begin position="6"/>
        <end position="80"/>
    </location>
</feature>
<dbReference type="PANTHER" id="PTHR34477:SF5">
    <property type="entry name" value="BSL5627 PROTEIN"/>
    <property type="match status" value="1"/>
</dbReference>
<comment type="similarity">
    <text evidence="1">Belongs to the UPF0213 family.</text>
</comment>
<dbReference type="OrthoDB" id="9807770at2"/>
<dbReference type="InterPro" id="IPR035901">
    <property type="entry name" value="GIY-YIG_endonuc_sf"/>
</dbReference>
<dbReference type="InterPro" id="IPR050190">
    <property type="entry name" value="UPF0213_domain"/>
</dbReference>
<evidence type="ECO:0000313" key="3">
    <source>
        <dbReference type="EMBL" id="EAP86159.1"/>
    </source>
</evidence>
<keyword evidence="4" id="KW-1185">Reference proteome</keyword>
<proteinExistence type="inferred from homology"/>
<dbReference type="Proteomes" id="UP000002297">
    <property type="component" value="Chromosome"/>
</dbReference>
<dbReference type="Gene3D" id="3.40.1440.10">
    <property type="entry name" value="GIY-YIG endonuclease"/>
    <property type="match status" value="1"/>
</dbReference>
<dbReference type="AlphaFoldDB" id="A3UC08"/>
<dbReference type="RefSeq" id="WP_013187545.1">
    <property type="nucleotide sequence ID" value="NC_014230.1"/>
</dbReference>
<dbReference type="InterPro" id="IPR000305">
    <property type="entry name" value="GIY-YIG_endonuc"/>
</dbReference>
<dbReference type="SUPFAM" id="SSF82771">
    <property type="entry name" value="GIY-YIG endonuclease"/>
    <property type="match status" value="1"/>
</dbReference>
<evidence type="ECO:0000259" key="2">
    <source>
        <dbReference type="PROSITE" id="PS50164"/>
    </source>
</evidence>
<dbReference type="EMBL" id="CP002046">
    <property type="protein sequence ID" value="EAP86159.1"/>
    <property type="molecule type" value="Genomic_DNA"/>
</dbReference>
<evidence type="ECO:0000313" key="4">
    <source>
        <dbReference type="Proteomes" id="UP000002297"/>
    </source>
</evidence>
<organism evidence="3 4">
    <name type="scientific">Croceibacter atlanticus (strain ATCC BAA-628 / JCM 21780 / CIP 108009 / IAM 15332 / KCTC 12090 / HTCC2559)</name>
    <dbReference type="NCBI Taxonomy" id="216432"/>
    <lineage>
        <taxon>Bacteria</taxon>
        <taxon>Pseudomonadati</taxon>
        <taxon>Bacteroidota</taxon>
        <taxon>Flavobacteriia</taxon>
        <taxon>Flavobacteriales</taxon>
        <taxon>Flavobacteriaceae</taxon>
        <taxon>Croceibacter</taxon>
    </lineage>
</organism>
<name>A3UC08_CROAH</name>
<dbReference type="STRING" id="216432.CA2559_09001"/>
<dbReference type="eggNOG" id="COG2827">
    <property type="taxonomic scope" value="Bacteria"/>
</dbReference>
<dbReference type="Pfam" id="PF01541">
    <property type="entry name" value="GIY-YIG"/>
    <property type="match status" value="1"/>
</dbReference>
<accession>A3UC08</accession>
<dbReference type="PANTHER" id="PTHR34477">
    <property type="entry name" value="UPF0213 PROTEIN YHBQ"/>
    <property type="match status" value="1"/>
</dbReference>
<dbReference type="GeneID" id="89453550"/>
<gene>
    <name evidence="3" type="ordered locus">CA2559_09001</name>
</gene>
<dbReference type="PROSITE" id="PS50164">
    <property type="entry name" value="GIY_YIG"/>
    <property type="match status" value="1"/>
</dbReference>